<dbReference type="Proteomes" id="UP000243081">
    <property type="component" value="Unassembled WGS sequence"/>
</dbReference>
<evidence type="ECO:0000313" key="2">
    <source>
        <dbReference type="EMBL" id="OAQ98670.1"/>
    </source>
</evidence>
<evidence type="ECO:0000256" key="1">
    <source>
        <dbReference type="SAM" id="MobiDB-lite"/>
    </source>
</evidence>
<feature type="region of interest" description="Disordered" evidence="1">
    <location>
        <begin position="1"/>
        <end position="88"/>
    </location>
</feature>
<feature type="compositionally biased region" description="Basic and acidic residues" evidence="1">
    <location>
        <begin position="23"/>
        <end position="42"/>
    </location>
</feature>
<protein>
    <submittedName>
        <fullName evidence="2">Uncharacterized protein</fullName>
    </submittedName>
</protein>
<organism evidence="2 3">
    <name type="scientific">Cordyceps confragosa</name>
    <name type="common">Lecanicillium lecanii</name>
    <dbReference type="NCBI Taxonomy" id="2714763"/>
    <lineage>
        <taxon>Eukaryota</taxon>
        <taxon>Fungi</taxon>
        <taxon>Dikarya</taxon>
        <taxon>Ascomycota</taxon>
        <taxon>Pezizomycotina</taxon>
        <taxon>Sordariomycetes</taxon>
        <taxon>Hypocreomycetidae</taxon>
        <taxon>Hypocreales</taxon>
        <taxon>Cordycipitaceae</taxon>
        <taxon>Akanthomyces</taxon>
    </lineage>
</organism>
<evidence type="ECO:0000313" key="3">
    <source>
        <dbReference type="Proteomes" id="UP000243081"/>
    </source>
</evidence>
<comment type="caution">
    <text evidence="2">The sequence shown here is derived from an EMBL/GenBank/DDBJ whole genome shotgun (WGS) entry which is preliminary data.</text>
</comment>
<feature type="compositionally biased region" description="Polar residues" evidence="1">
    <location>
        <begin position="1"/>
        <end position="21"/>
    </location>
</feature>
<reference evidence="2 3" key="1">
    <citation type="submission" date="2016-03" db="EMBL/GenBank/DDBJ databases">
        <title>Fine-scale spatial genetic structure of a fungal parasite of coffee scale insects.</title>
        <authorList>
            <person name="Jackson D."/>
            <person name="Zemenick K.A."/>
            <person name="Malloure B."/>
            <person name="Quandt C.A."/>
            <person name="James T.Y."/>
        </authorList>
    </citation>
    <scope>NUCLEOTIDE SEQUENCE [LARGE SCALE GENOMIC DNA]</scope>
    <source>
        <strain evidence="2 3">UM487</strain>
    </source>
</reference>
<accession>A0A179IAM2</accession>
<keyword evidence="3" id="KW-1185">Reference proteome</keyword>
<dbReference type="EMBL" id="LUKN01002710">
    <property type="protein sequence ID" value="OAQ98670.1"/>
    <property type="molecule type" value="Genomic_DNA"/>
</dbReference>
<name>A0A179IAM2_CORDF</name>
<proteinExistence type="predicted"/>
<gene>
    <name evidence="2" type="ORF">LLEC1_08132</name>
</gene>
<dbReference type="OMA" id="KHEPADA"/>
<sequence>MRRQSTSSDGASIISHETTASLVKHEPADAAETKDTKRDGIRQKARRVLADMGAPPTARQDAKDGRRTLNYADPGGLIGDAMSKPVKF</sequence>
<dbReference type="OrthoDB" id="5232757at2759"/>
<dbReference type="AlphaFoldDB" id="A0A179IAM2"/>